<sequence length="337" mass="38117">MEESALTNQAIAELMLEIEGQKATISSHKQSERKVNPLGKANKRFLGRTINTVIRHNRREKERTQANCRQKLKDLDDIYERRKSNKFYNRDASRNSRRSRSRSRSHSSSRSCSRRRVKKSKKRRSRKRSSSRSSRSPSRSRSRSHRRKKNKRKTRKHRKPHHRSRRRSSSNSRDRNSSPSVARPTAVSAPSELYLEHSKQMALAVAMAYGQVLKANNPAAKERESSPMSDIVNELRSDGEEENPNQMDALSISSSDIADNVLTIDLSSSSESDSSKGSSDTESEVASSSGSCIALDQKDNNNSDIEIIELPKVPEAVNKKQQVKENSALVSVDLTED</sequence>
<dbReference type="OMA" id="LNHSKQM"/>
<keyword evidence="2" id="KW-1185">Reference proteome</keyword>
<accession>A0A6P4J7V2</accession>
<dbReference type="OrthoDB" id="6352295at2759"/>
<name>A0A6P4J7V2_DROKI</name>
<feature type="region of interest" description="Disordered" evidence="1">
    <location>
        <begin position="267"/>
        <end position="301"/>
    </location>
</feature>
<feature type="compositionally biased region" description="Basic residues" evidence="1">
    <location>
        <begin position="95"/>
        <end position="130"/>
    </location>
</feature>
<feature type="compositionally biased region" description="Basic residues" evidence="1">
    <location>
        <begin position="138"/>
        <end position="168"/>
    </location>
</feature>
<dbReference type="Proteomes" id="UP001652661">
    <property type="component" value="Chromosome 3L"/>
</dbReference>
<evidence type="ECO:0000256" key="1">
    <source>
        <dbReference type="SAM" id="MobiDB-lite"/>
    </source>
</evidence>
<protein>
    <submittedName>
        <fullName evidence="3">Serine/arginine-rich splicing factor 4</fullName>
    </submittedName>
</protein>
<evidence type="ECO:0000313" key="2">
    <source>
        <dbReference type="Proteomes" id="UP001652661"/>
    </source>
</evidence>
<dbReference type="RefSeq" id="XP_017037612.1">
    <property type="nucleotide sequence ID" value="XM_017182123.3"/>
</dbReference>
<dbReference type="GeneID" id="108085503"/>
<organism evidence="2 3">
    <name type="scientific">Drosophila kikkawai</name>
    <name type="common">Fruit fly</name>
    <dbReference type="NCBI Taxonomy" id="30033"/>
    <lineage>
        <taxon>Eukaryota</taxon>
        <taxon>Metazoa</taxon>
        <taxon>Ecdysozoa</taxon>
        <taxon>Arthropoda</taxon>
        <taxon>Hexapoda</taxon>
        <taxon>Insecta</taxon>
        <taxon>Pterygota</taxon>
        <taxon>Neoptera</taxon>
        <taxon>Endopterygota</taxon>
        <taxon>Diptera</taxon>
        <taxon>Brachycera</taxon>
        <taxon>Muscomorpha</taxon>
        <taxon>Ephydroidea</taxon>
        <taxon>Drosophilidae</taxon>
        <taxon>Drosophila</taxon>
        <taxon>Sophophora</taxon>
    </lineage>
</organism>
<proteinExistence type="predicted"/>
<feature type="region of interest" description="Disordered" evidence="1">
    <location>
        <begin position="86"/>
        <end position="189"/>
    </location>
</feature>
<gene>
    <name evidence="3" type="primary">LOC108085503</name>
</gene>
<feature type="compositionally biased region" description="Low complexity" evidence="1">
    <location>
        <begin position="267"/>
        <end position="291"/>
    </location>
</feature>
<reference evidence="3" key="1">
    <citation type="submission" date="2025-08" db="UniProtKB">
        <authorList>
            <consortium name="RefSeq"/>
        </authorList>
    </citation>
    <scope>IDENTIFICATION</scope>
    <source>
        <strain evidence="3">14028-0561.14</strain>
        <tissue evidence="3">Whole fly</tissue>
    </source>
</reference>
<evidence type="ECO:0000313" key="3">
    <source>
        <dbReference type="RefSeq" id="XP_017037612.1"/>
    </source>
</evidence>
<dbReference type="AlphaFoldDB" id="A0A6P4J7V2"/>